<name>A0ABX7V229_9GAMM</name>
<protein>
    <submittedName>
        <fullName evidence="2">Uncharacterized protein</fullName>
    </submittedName>
</protein>
<accession>A0ABX7V229</accession>
<feature type="region of interest" description="Disordered" evidence="1">
    <location>
        <begin position="1"/>
        <end position="36"/>
    </location>
</feature>
<gene>
    <name evidence="2" type="ORF">J5X90_13195</name>
</gene>
<feature type="compositionally biased region" description="Basic residues" evidence="1">
    <location>
        <begin position="1"/>
        <end position="22"/>
    </location>
</feature>
<dbReference type="EMBL" id="CP072425">
    <property type="protein sequence ID" value="QTL34495.1"/>
    <property type="molecule type" value="Genomic_DNA"/>
</dbReference>
<proteinExistence type="predicted"/>
<dbReference type="Proteomes" id="UP000665025">
    <property type="component" value="Chromosome 1"/>
</dbReference>
<dbReference type="RefSeq" id="WP_209051580.1">
    <property type="nucleotide sequence ID" value="NZ_CP072425.1"/>
</dbReference>
<evidence type="ECO:0000256" key="1">
    <source>
        <dbReference type="SAM" id="MobiDB-lite"/>
    </source>
</evidence>
<keyword evidence="3" id="KW-1185">Reference proteome</keyword>
<organism evidence="2 3">
    <name type="scientific">Pseudoalteromonas viridis</name>
    <dbReference type="NCBI Taxonomy" id="339617"/>
    <lineage>
        <taxon>Bacteria</taxon>
        <taxon>Pseudomonadati</taxon>
        <taxon>Pseudomonadota</taxon>
        <taxon>Gammaproteobacteria</taxon>
        <taxon>Alteromonadales</taxon>
        <taxon>Pseudoalteromonadaceae</taxon>
        <taxon>Pseudoalteromonas</taxon>
    </lineage>
</organism>
<reference evidence="2 3" key="1">
    <citation type="submission" date="2021-03" db="EMBL/GenBank/DDBJ databases">
        <title>Complete Genome of Pseudoalteromonas viridis Strain BBR56, a new biocontrol bacterial candidate.</title>
        <authorList>
            <person name="Handayani D.P."/>
            <person name="Isnansetyo A."/>
            <person name="Istiqomah I."/>
            <person name="Jumina J."/>
        </authorList>
    </citation>
    <scope>NUCLEOTIDE SEQUENCE [LARGE SCALE GENOMIC DNA]</scope>
    <source>
        <strain evidence="2 3">BBR56</strain>
    </source>
</reference>
<evidence type="ECO:0000313" key="3">
    <source>
        <dbReference type="Proteomes" id="UP000665025"/>
    </source>
</evidence>
<evidence type="ECO:0000313" key="2">
    <source>
        <dbReference type="EMBL" id="QTL34495.1"/>
    </source>
</evidence>
<sequence>MANTKKKKREQKLKKAKKALATKKHEANRAAKAPDLNILPGDNSKGFIESMFGEQKQPDYYDIVSKFNGTMDEWYELILQTHNEYGFGFEYEDLEDVLLNLIASEYPEVIAIVEKEYDCSSEAVKEINDNFKHKWVDMLVVTNNQNGEFWSGALEANKRIVYGL</sequence>